<dbReference type="OrthoDB" id="9775208at2"/>
<evidence type="ECO:0000313" key="4">
    <source>
        <dbReference type="EMBL" id="RDJ97818.1"/>
    </source>
</evidence>
<dbReference type="GO" id="GO:0016757">
    <property type="term" value="F:glycosyltransferase activity"/>
    <property type="evidence" value="ECO:0007669"/>
    <property type="project" value="InterPro"/>
</dbReference>
<gene>
    <name evidence="4" type="ORF">DLM46_36085</name>
</gene>
<dbReference type="PANTHER" id="PTHR46401">
    <property type="entry name" value="GLYCOSYLTRANSFERASE WBBK-RELATED"/>
    <property type="match status" value="1"/>
</dbReference>
<dbReference type="Gene3D" id="3.40.50.2000">
    <property type="entry name" value="Glycogen Phosphorylase B"/>
    <property type="match status" value="1"/>
</dbReference>
<dbReference type="AlphaFoldDB" id="A0A370MWR2"/>
<keyword evidence="1 4" id="KW-0808">Transferase</keyword>
<dbReference type="PANTHER" id="PTHR46401:SF2">
    <property type="entry name" value="GLYCOSYLTRANSFERASE WBBK-RELATED"/>
    <property type="match status" value="1"/>
</dbReference>
<comment type="caution">
    <text evidence="4">The sequence shown here is derived from an EMBL/GenBank/DDBJ whole genome shotgun (WGS) entry which is preliminary data.</text>
</comment>
<keyword evidence="5" id="KW-1185">Reference proteome</keyword>
<dbReference type="SUPFAM" id="SSF53756">
    <property type="entry name" value="UDP-Glycosyltransferase/glycogen phosphorylase"/>
    <property type="match status" value="1"/>
</dbReference>
<sequence>MQRTAWRQSPFSMMLARTPRLRTIRCPTRTLSGESRSGARPKRWTPCPRQSADAFSPSMCAATSWLRRFWRSHHEREPVRLVGFLCADSRRSGRRSGRRPSMKSVAVFHPGLQHAHQLAWGLHERGLLQTFWSGVPLSGTGARPLPIIPARLRAKMRSTVIPHALRHHPVWWQVLLRARSLARSAPARHDYTHRVFHWFDWWVSRQVHALKPRAVVGYENSSYHTFMAARSVGAICILDAPSLHHEDAKLLIEVPSNGYIEEINRRKDKEVELADLVITCSDMARDSYMKAGVSGTKVKSVLLGAELPEGVARPFENERPVQFIFAGTLSSRKSIDLILDAFAQLNTDSHRADLILVGGTEEPQWLTKAKQIPHVRHRPNVPQAQLYQLFAEADCLLLPSRFDAFGMVVVEAMATGTPAIVSTMTGAREIIALFPDSGWVVEPTAESIFRCMEDKVVNRQAIRQASPYALKAAGHFTWRAYRRRVSSLIADTLE</sequence>
<dbReference type="EMBL" id="QHKS01000045">
    <property type="protein sequence ID" value="RDJ97818.1"/>
    <property type="molecule type" value="Genomic_DNA"/>
</dbReference>
<dbReference type="InterPro" id="IPR001296">
    <property type="entry name" value="Glyco_trans_1"/>
</dbReference>
<feature type="region of interest" description="Disordered" evidence="2">
    <location>
        <begin position="30"/>
        <end position="50"/>
    </location>
</feature>
<dbReference type="Pfam" id="PF00534">
    <property type="entry name" value="Glycos_transf_1"/>
    <property type="match status" value="1"/>
</dbReference>
<dbReference type="CDD" id="cd03801">
    <property type="entry name" value="GT4_PimA-like"/>
    <property type="match status" value="1"/>
</dbReference>
<evidence type="ECO:0000259" key="3">
    <source>
        <dbReference type="Pfam" id="PF00534"/>
    </source>
</evidence>
<evidence type="ECO:0000313" key="5">
    <source>
        <dbReference type="Proteomes" id="UP000254875"/>
    </source>
</evidence>
<evidence type="ECO:0000256" key="1">
    <source>
        <dbReference type="ARBA" id="ARBA00022679"/>
    </source>
</evidence>
<name>A0A370MWR2_9BURK</name>
<organism evidence="4 5">
    <name type="scientific">Paraburkholderia lacunae</name>
    <dbReference type="NCBI Taxonomy" id="2211104"/>
    <lineage>
        <taxon>Bacteria</taxon>
        <taxon>Pseudomonadati</taxon>
        <taxon>Pseudomonadota</taxon>
        <taxon>Betaproteobacteria</taxon>
        <taxon>Burkholderiales</taxon>
        <taxon>Burkholderiaceae</taxon>
        <taxon>Paraburkholderia</taxon>
    </lineage>
</organism>
<dbReference type="Proteomes" id="UP000254875">
    <property type="component" value="Unassembled WGS sequence"/>
</dbReference>
<proteinExistence type="predicted"/>
<protein>
    <submittedName>
        <fullName evidence="4">Glycosyl transferase</fullName>
    </submittedName>
</protein>
<feature type="domain" description="Glycosyl transferase family 1" evidence="3">
    <location>
        <begin position="316"/>
        <end position="450"/>
    </location>
</feature>
<evidence type="ECO:0000256" key="2">
    <source>
        <dbReference type="SAM" id="MobiDB-lite"/>
    </source>
</evidence>
<accession>A0A370MWR2</accession>
<dbReference type="GO" id="GO:0009103">
    <property type="term" value="P:lipopolysaccharide biosynthetic process"/>
    <property type="evidence" value="ECO:0007669"/>
    <property type="project" value="TreeGrafter"/>
</dbReference>
<reference evidence="5" key="1">
    <citation type="submission" date="2018-05" db="EMBL/GenBank/DDBJ databases">
        <authorList>
            <person name="Feng T."/>
        </authorList>
    </citation>
    <scope>NUCLEOTIDE SEQUENCE [LARGE SCALE GENOMIC DNA]</scope>
    <source>
        <strain evidence="5">S27</strain>
    </source>
</reference>